<keyword evidence="3" id="KW-1185">Reference proteome</keyword>
<protein>
    <recommendedName>
        <fullName evidence="4">YqaE/Pmp3 family membrane protein</fullName>
    </recommendedName>
</protein>
<evidence type="ECO:0000313" key="3">
    <source>
        <dbReference type="Proteomes" id="UP000825799"/>
    </source>
</evidence>
<keyword evidence="1" id="KW-0812">Transmembrane</keyword>
<dbReference type="RefSeq" id="WP_220307138.1">
    <property type="nucleotide sequence ID" value="NZ_CP080590.1"/>
</dbReference>
<keyword evidence="1" id="KW-1133">Transmembrane helix</keyword>
<accession>A0ABX8WK61</accession>
<keyword evidence="1" id="KW-0472">Membrane</keyword>
<reference evidence="2 3" key="1">
    <citation type="submission" date="2021-08" db="EMBL/GenBank/DDBJ databases">
        <title>Devosia salina sp. nov., isolated from the South China Sea sediment.</title>
        <authorList>
            <person name="Zhou Z."/>
        </authorList>
    </citation>
    <scope>NUCLEOTIDE SEQUENCE [LARGE SCALE GENOMIC DNA]</scope>
    <source>
        <strain evidence="2 3">SCS-3</strain>
    </source>
</reference>
<gene>
    <name evidence="2" type="ORF">K1X15_09110</name>
</gene>
<dbReference type="Proteomes" id="UP000825799">
    <property type="component" value="Chromosome"/>
</dbReference>
<dbReference type="EMBL" id="CP080590">
    <property type="protein sequence ID" value="QYO78675.1"/>
    <property type="molecule type" value="Genomic_DNA"/>
</dbReference>
<name>A0ABX8WK61_9HYPH</name>
<evidence type="ECO:0008006" key="4">
    <source>
        <dbReference type="Google" id="ProtNLM"/>
    </source>
</evidence>
<proteinExistence type="predicted"/>
<feature type="transmembrane region" description="Helical" evidence="1">
    <location>
        <begin position="26"/>
        <end position="51"/>
    </location>
</feature>
<evidence type="ECO:0000256" key="1">
    <source>
        <dbReference type="SAM" id="Phobius"/>
    </source>
</evidence>
<organism evidence="2 3">
    <name type="scientific">Devosia salina</name>
    <dbReference type="NCBI Taxonomy" id="2860336"/>
    <lineage>
        <taxon>Bacteria</taxon>
        <taxon>Pseudomonadati</taxon>
        <taxon>Pseudomonadota</taxon>
        <taxon>Alphaproteobacteria</taxon>
        <taxon>Hyphomicrobiales</taxon>
        <taxon>Devosiaceae</taxon>
        <taxon>Devosia</taxon>
    </lineage>
</organism>
<evidence type="ECO:0000313" key="2">
    <source>
        <dbReference type="EMBL" id="QYO78675.1"/>
    </source>
</evidence>
<sequence>MDRVYTFLLAIGIPQAVVSWLAGRRLLVVVLLGVLAWVPVIALIWLFMTLIA</sequence>